<dbReference type="OrthoDB" id="8961218at2759"/>
<dbReference type="GO" id="GO:0003906">
    <property type="term" value="F:DNA-(apurinic or apyrimidinic site) endonuclease activity"/>
    <property type="evidence" value="ECO:0007669"/>
    <property type="project" value="TreeGrafter"/>
</dbReference>
<dbReference type="InterPro" id="IPR036691">
    <property type="entry name" value="Endo/exonu/phosph_ase_sf"/>
</dbReference>
<dbReference type="GO" id="GO:0005634">
    <property type="term" value="C:nucleus"/>
    <property type="evidence" value="ECO:0007669"/>
    <property type="project" value="TreeGrafter"/>
</dbReference>
<protein>
    <recommendedName>
        <fullName evidence="9">Endonuclease/exonuclease/phosphatase domain-containing protein</fullName>
    </recommendedName>
</protein>
<dbReference type="SUPFAM" id="SSF56219">
    <property type="entry name" value="DNase I-like"/>
    <property type="match status" value="1"/>
</dbReference>
<evidence type="ECO:0000256" key="1">
    <source>
        <dbReference type="ARBA" id="ARBA00022723"/>
    </source>
</evidence>
<sequence length="271" mass="31761">MFNFLHVHKFDFFMLQETHSKISDETYWKAECGGYVSFSHGEIHSRCVCVLVNPKTPIHVLDTISDPFGRYLLLVIECSNEKFFLINVYAPNRDEPSFFLEVSNYFDHHLYCNVIWGGDFNFVFNLLLDKTGGIQRTNFKARDEVLSIMQTFNLIDIWRERYLNTRAFTWHSNIDENIHCRLDFFLISRSLINNVYDCGLSSWFGSDHCSVTLCRPIIPHSNIRGRGSWKLNCSLLNDPGYRDFISDVVDQTICNYSHLDDCSLWELLKFS</sequence>
<accession>A0A9Q0YBH2</accession>
<evidence type="ECO:0000313" key="7">
    <source>
        <dbReference type="EMBL" id="KAJ8019687.1"/>
    </source>
</evidence>
<feature type="binding site" evidence="5">
    <location>
        <position position="207"/>
    </location>
    <ligand>
        <name>Mg(2+)</name>
        <dbReference type="ChEBI" id="CHEBI:18420"/>
        <label>1</label>
    </ligand>
</feature>
<dbReference type="Gene3D" id="3.60.10.10">
    <property type="entry name" value="Endonuclease/exonuclease/phosphatase"/>
    <property type="match status" value="1"/>
</dbReference>
<name>A0A9Q0YBH2_HOLLE</name>
<dbReference type="Proteomes" id="UP001152320">
    <property type="component" value="Chromosome 23"/>
</dbReference>
<keyword evidence="2" id="KW-0378">Hydrolase</keyword>
<feature type="binding site" evidence="5">
    <location>
        <position position="119"/>
    </location>
    <ligand>
        <name>Mg(2+)</name>
        <dbReference type="ChEBI" id="CHEBI:18420"/>
        <label>1</label>
    </ligand>
</feature>
<dbReference type="AlphaFoldDB" id="A0A9Q0YBH2"/>
<dbReference type="GO" id="GO:0046872">
    <property type="term" value="F:metal ion binding"/>
    <property type="evidence" value="ECO:0007669"/>
    <property type="project" value="UniProtKB-KW"/>
</dbReference>
<feature type="binding site" evidence="5">
    <location>
        <position position="208"/>
    </location>
    <ligand>
        <name>Mg(2+)</name>
        <dbReference type="ChEBI" id="CHEBI:18420"/>
        <label>1</label>
    </ligand>
</feature>
<evidence type="ECO:0000256" key="3">
    <source>
        <dbReference type="ARBA" id="ARBA00022842"/>
    </source>
</evidence>
<dbReference type="GO" id="GO:0008081">
    <property type="term" value="F:phosphoric diester hydrolase activity"/>
    <property type="evidence" value="ECO:0007669"/>
    <property type="project" value="TreeGrafter"/>
</dbReference>
<feature type="binding site" evidence="5">
    <location>
        <position position="17"/>
    </location>
    <ligand>
        <name>Mg(2+)</name>
        <dbReference type="ChEBI" id="CHEBI:18420"/>
        <label>1</label>
    </ligand>
</feature>
<dbReference type="GO" id="GO:0006284">
    <property type="term" value="P:base-excision repair"/>
    <property type="evidence" value="ECO:0007669"/>
    <property type="project" value="TreeGrafter"/>
</dbReference>
<evidence type="ECO:0000256" key="2">
    <source>
        <dbReference type="ARBA" id="ARBA00022801"/>
    </source>
</evidence>
<dbReference type="GO" id="GO:0008311">
    <property type="term" value="F:double-stranded DNA 3'-5' DNA exonuclease activity"/>
    <property type="evidence" value="ECO:0007669"/>
    <property type="project" value="TreeGrafter"/>
</dbReference>
<evidence type="ECO:0000313" key="8">
    <source>
        <dbReference type="Proteomes" id="UP001152320"/>
    </source>
</evidence>
<proteinExistence type="predicted"/>
<dbReference type="PANTHER" id="PTHR22748:SF6">
    <property type="entry name" value="DNA-(APURINIC OR APYRIMIDINIC SITE) ENDONUCLEASE"/>
    <property type="match status" value="1"/>
</dbReference>
<dbReference type="InterPro" id="IPR004808">
    <property type="entry name" value="AP_endonuc_1"/>
</dbReference>
<feature type="active site" evidence="4">
    <location>
        <position position="89"/>
    </location>
</feature>
<dbReference type="PANTHER" id="PTHR22748">
    <property type="entry name" value="AP ENDONUCLEASE"/>
    <property type="match status" value="1"/>
</dbReference>
<feature type="binding site" evidence="5">
    <location>
        <position position="121"/>
    </location>
    <ligand>
        <name>Mg(2+)</name>
        <dbReference type="ChEBI" id="CHEBI:18420"/>
        <label>1</label>
    </ligand>
</feature>
<gene>
    <name evidence="7" type="ORF">HOLleu_41367</name>
</gene>
<evidence type="ECO:0000256" key="6">
    <source>
        <dbReference type="PIRSR" id="PIRSR604808-3"/>
    </source>
</evidence>
<feature type="site" description="Interaction with DNA substrate" evidence="6">
    <location>
        <position position="208"/>
    </location>
</feature>
<reference evidence="7" key="1">
    <citation type="submission" date="2021-10" db="EMBL/GenBank/DDBJ databases">
        <title>Tropical sea cucumber genome reveals ecological adaptation and Cuvierian tubules defense mechanism.</title>
        <authorList>
            <person name="Chen T."/>
        </authorList>
    </citation>
    <scope>NUCLEOTIDE SEQUENCE</scope>
    <source>
        <strain evidence="7">Nanhai2018</strain>
        <tissue evidence="7">Muscle</tissue>
    </source>
</reference>
<keyword evidence="5" id="KW-0464">Manganese</keyword>
<comment type="caution">
    <text evidence="7">The sequence shown here is derived from an EMBL/GenBank/DDBJ whole genome shotgun (WGS) entry which is preliminary data.</text>
</comment>
<evidence type="ECO:0000256" key="4">
    <source>
        <dbReference type="PIRSR" id="PIRSR604808-1"/>
    </source>
</evidence>
<organism evidence="7 8">
    <name type="scientific">Holothuria leucospilota</name>
    <name type="common">Black long sea cucumber</name>
    <name type="synonym">Mertensiothuria leucospilota</name>
    <dbReference type="NCBI Taxonomy" id="206669"/>
    <lineage>
        <taxon>Eukaryota</taxon>
        <taxon>Metazoa</taxon>
        <taxon>Echinodermata</taxon>
        <taxon>Eleutherozoa</taxon>
        <taxon>Echinozoa</taxon>
        <taxon>Holothuroidea</taxon>
        <taxon>Aspidochirotacea</taxon>
        <taxon>Aspidochirotida</taxon>
        <taxon>Holothuriidae</taxon>
        <taxon>Holothuria</taxon>
    </lineage>
</organism>
<comment type="cofactor">
    <cofactor evidence="5">
        <name>Mg(2+)</name>
        <dbReference type="ChEBI" id="CHEBI:18420"/>
    </cofactor>
    <cofactor evidence="5">
        <name>Mn(2+)</name>
        <dbReference type="ChEBI" id="CHEBI:29035"/>
    </cofactor>
    <text evidence="5">Probably binds two magnesium or manganese ions per subunit.</text>
</comment>
<evidence type="ECO:0008006" key="9">
    <source>
        <dbReference type="Google" id="ProtNLM"/>
    </source>
</evidence>
<keyword evidence="1 5" id="KW-0479">Metal-binding</keyword>
<dbReference type="CDD" id="cd09076">
    <property type="entry name" value="L1-EN"/>
    <property type="match status" value="1"/>
</dbReference>
<dbReference type="EMBL" id="JAIZAY010000023">
    <property type="protein sequence ID" value="KAJ8019687.1"/>
    <property type="molecule type" value="Genomic_DNA"/>
</dbReference>
<feature type="active site" description="Proton acceptor" evidence="4">
    <location>
        <position position="208"/>
    </location>
</feature>
<keyword evidence="8" id="KW-1185">Reference proteome</keyword>
<evidence type="ECO:0000256" key="5">
    <source>
        <dbReference type="PIRSR" id="PIRSR604808-2"/>
    </source>
</evidence>
<keyword evidence="3 5" id="KW-0460">Magnesium</keyword>
<feature type="site" description="Important for catalytic activity" evidence="6">
    <location>
        <position position="183"/>
    </location>
</feature>
<feature type="active site" description="Proton donor/acceptor" evidence="4">
    <location>
        <position position="119"/>
    </location>
</feature>
<feature type="site" description="Transition state stabilizer" evidence="6">
    <location>
        <position position="121"/>
    </location>
</feature>